<name>B8CU82_SHEPW</name>
<dbReference type="InterPro" id="IPR023352">
    <property type="entry name" value="MAPEG-like_dom_sf"/>
</dbReference>
<feature type="transmembrane region" description="Helical" evidence="5">
    <location>
        <begin position="108"/>
        <end position="127"/>
    </location>
</feature>
<dbReference type="Proteomes" id="UP000000753">
    <property type="component" value="Chromosome"/>
</dbReference>
<dbReference type="PANTHER" id="PTHR35371:SF1">
    <property type="entry name" value="BLR7753 PROTEIN"/>
    <property type="match status" value="1"/>
</dbReference>
<proteinExistence type="predicted"/>
<dbReference type="AlphaFoldDB" id="B8CU82"/>
<protein>
    <submittedName>
        <fullName evidence="6">Membrane protein, putative</fullName>
    </submittedName>
</protein>
<dbReference type="SUPFAM" id="SSF161084">
    <property type="entry name" value="MAPEG domain-like"/>
    <property type="match status" value="1"/>
</dbReference>
<dbReference type="PANTHER" id="PTHR35371">
    <property type="entry name" value="INNER MEMBRANE PROTEIN"/>
    <property type="match status" value="1"/>
</dbReference>
<keyword evidence="4 5" id="KW-0472">Membrane</keyword>
<sequence>MTIPLWCLGIVALLPYLLAGLGGYYKKTQLGYIDSENPREQFKLLTGNAIRVLPAQQNAWEALGLFTATVLIAHLAGANAELSAFASIIFVLTRLVHPFLYIGNYAKARSAIVILGLLSCIFMILLASMA</sequence>
<dbReference type="Gene3D" id="1.20.120.550">
    <property type="entry name" value="Membrane associated eicosanoid/glutathione metabolism-like domain"/>
    <property type="match status" value="1"/>
</dbReference>
<dbReference type="HOGENOM" id="CLU_110778_2_0_6"/>
<accession>B8CU82</accession>
<organism evidence="6 7">
    <name type="scientific">Shewanella piezotolerans (strain WP3 / JCM 13877)</name>
    <dbReference type="NCBI Taxonomy" id="225849"/>
    <lineage>
        <taxon>Bacteria</taxon>
        <taxon>Pseudomonadati</taxon>
        <taxon>Pseudomonadota</taxon>
        <taxon>Gammaproteobacteria</taxon>
        <taxon>Alteromonadales</taxon>
        <taxon>Shewanellaceae</taxon>
        <taxon>Shewanella</taxon>
    </lineage>
</organism>
<dbReference type="STRING" id="225849.swp_4287"/>
<evidence type="ECO:0000256" key="3">
    <source>
        <dbReference type="ARBA" id="ARBA00022989"/>
    </source>
</evidence>
<reference evidence="6 7" key="1">
    <citation type="journal article" date="2008" name="PLoS ONE">
        <title>Environmental adaptation: genomic analysis of the piezotolerant and psychrotolerant deep-sea iron reducing bacterium Shewanella piezotolerans WP3.</title>
        <authorList>
            <person name="Wang F."/>
            <person name="Wang J."/>
            <person name="Jian H."/>
            <person name="Zhang B."/>
            <person name="Li S."/>
            <person name="Wang F."/>
            <person name="Zeng X."/>
            <person name="Gao L."/>
            <person name="Bartlett D.H."/>
            <person name="Yu J."/>
            <person name="Hu S."/>
            <person name="Xiao X."/>
        </authorList>
    </citation>
    <scope>NUCLEOTIDE SEQUENCE [LARGE SCALE GENOMIC DNA]</scope>
    <source>
        <strain evidence="7">WP3 / JCM 13877</strain>
    </source>
</reference>
<keyword evidence="3 5" id="KW-1133">Transmembrane helix</keyword>
<gene>
    <name evidence="6" type="ordered locus">swp_4287</name>
</gene>
<dbReference type="GO" id="GO:0016020">
    <property type="term" value="C:membrane"/>
    <property type="evidence" value="ECO:0007669"/>
    <property type="project" value="UniProtKB-SubCell"/>
</dbReference>
<evidence type="ECO:0000256" key="2">
    <source>
        <dbReference type="ARBA" id="ARBA00022692"/>
    </source>
</evidence>
<evidence type="ECO:0000256" key="1">
    <source>
        <dbReference type="ARBA" id="ARBA00004370"/>
    </source>
</evidence>
<evidence type="ECO:0000313" key="6">
    <source>
        <dbReference type="EMBL" id="ACJ30938.1"/>
    </source>
</evidence>
<evidence type="ECO:0000256" key="5">
    <source>
        <dbReference type="SAM" id="Phobius"/>
    </source>
</evidence>
<keyword evidence="7" id="KW-1185">Reference proteome</keyword>
<dbReference type="EMBL" id="CP000472">
    <property type="protein sequence ID" value="ACJ30938.1"/>
    <property type="molecule type" value="Genomic_DNA"/>
</dbReference>
<dbReference type="Pfam" id="PF01124">
    <property type="entry name" value="MAPEG"/>
    <property type="match status" value="1"/>
</dbReference>
<comment type="subcellular location">
    <subcellularLocation>
        <location evidence="1">Membrane</location>
    </subcellularLocation>
</comment>
<dbReference type="KEGG" id="swp:swp_4287"/>
<evidence type="ECO:0000256" key="4">
    <source>
        <dbReference type="ARBA" id="ARBA00023136"/>
    </source>
</evidence>
<dbReference type="RefSeq" id="WP_020914275.1">
    <property type="nucleotide sequence ID" value="NC_011566.1"/>
</dbReference>
<evidence type="ECO:0000313" key="7">
    <source>
        <dbReference type="Proteomes" id="UP000000753"/>
    </source>
</evidence>
<dbReference type="eggNOG" id="COG3686">
    <property type="taxonomic scope" value="Bacteria"/>
</dbReference>
<dbReference type="OrthoDB" id="513661at2"/>
<dbReference type="InterPro" id="IPR001129">
    <property type="entry name" value="Membr-assoc_MAPEG"/>
</dbReference>
<keyword evidence="2 5" id="KW-0812">Transmembrane</keyword>